<sequence>MDLAAAVRDAKPNDTVKVPAGRYTVNLEVTRPITLLAMGQVVLDGVHSNSVLRIATDGVVRLSGFMIVGGNAPEAGGAVNVVEGQAELTDCTLRFNKAPMYGGGGLYVRDAKVVAQRCRFEANTGRQGGAILVDGTGELRLLDSTVIQNAAVEGGGIRVKEGAQVEIVGCTIADNKVVGDGANGGALHLAGTTSRAPTVKISNSIISERTEGPTCIFNSPKLPATLTITRSLLPAWSKTIAGAGNVYGDPAFAMSGTEPYLLTDKSPALGAADAASFPAGAKDVAGRARVRNGQADLGAFAFMTGGGSSVGY</sequence>
<evidence type="ECO:0000313" key="3">
    <source>
        <dbReference type="Proteomes" id="UP000249061"/>
    </source>
</evidence>
<evidence type="ECO:0000259" key="1">
    <source>
        <dbReference type="Pfam" id="PF13229"/>
    </source>
</evidence>
<name>A0A2W5TWE8_9BACT</name>
<dbReference type="Pfam" id="PF13229">
    <property type="entry name" value="Beta_helix"/>
    <property type="match status" value="1"/>
</dbReference>
<dbReference type="Gene3D" id="2.160.20.10">
    <property type="entry name" value="Single-stranded right-handed beta-helix, Pectin lyase-like"/>
    <property type="match status" value="1"/>
</dbReference>
<accession>A0A2W5TWE8</accession>
<dbReference type="AlphaFoldDB" id="A0A2W5TWE8"/>
<reference evidence="2 3" key="1">
    <citation type="submission" date="2017-08" db="EMBL/GenBank/DDBJ databases">
        <title>Infants hospitalized years apart are colonized by the same room-sourced microbial strains.</title>
        <authorList>
            <person name="Brooks B."/>
            <person name="Olm M.R."/>
            <person name="Firek B.A."/>
            <person name="Baker R."/>
            <person name="Thomas B.C."/>
            <person name="Morowitz M.J."/>
            <person name="Banfield J.F."/>
        </authorList>
    </citation>
    <scope>NUCLEOTIDE SEQUENCE [LARGE SCALE GENOMIC DNA]</scope>
    <source>
        <strain evidence="2">S2_003_000_R2_14</strain>
    </source>
</reference>
<dbReference type="InterPro" id="IPR039448">
    <property type="entry name" value="Beta_helix"/>
</dbReference>
<proteinExistence type="predicted"/>
<dbReference type="SUPFAM" id="SSF51126">
    <property type="entry name" value="Pectin lyase-like"/>
    <property type="match status" value="1"/>
</dbReference>
<gene>
    <name evidence="2" type="ORF">DI536_04740</name>
</gene>
<dbReference type="InterPro" id="IPR012334">
    <property type="entry name" value="Pectin_lyas_fold"/>
</dbReference>
<dbReference type="PANTHER" id="PTHR11319">
    <property type="entry name" value="G PROTEIN-COUPLED RECEPTOR-RELATED"/>
    <property type="match status" value="1"/>
</dbReference>
<comment type="caution">
    <text evidence="2">The sequence shown here is derived from an EMBL/GenBank/DDBJ whole genome shotgun (WGS) entry which is preliminary data.</text>
</comment>
<organism evidence="2 3">
    <name type="scientific">Archangium gephyra</name>
    <dbReference type="NCBI Taxonomy" id="48"/>
    <lineage>
        <taxon>Bacteria</taxon>
        <taxon>Pseudomonadati</taxon>
        <taxon>Myxococcota</taxon>
        <taxon>Myxococcia</taxon>
        <taxon>Myxococcales</taxon>
        <taxon>Cystobacterineae</taxon>
        <taxon>Archangiaceae</taxon>
        <taxon>Archangium</taxon>
    </lineage>
</organism>
<protein>
    <recommendedName>
        <fullName evidence="1">Right handed beta helix domain-containing protein</fullName>
    </recommendedName>
</protein>
<evidence type="ECO:0000313" key="2">
    <source>
        <dbReference type="EMBL" id="PZR17623.1"/>
    </source>
</evidence>
<dbReference type="PANTHER" id="PTHR11319:SF35">
    <property type="entry name" value="OUTER MEMBRANE PROTEIN PMPC-RELATED"/>
    <property type="match status" value="1"/>
</dbReference>
<feature type="domain" description="Right handed beta helix" evidence="1">
    <location>
        <begin position="87"/>
        <end position="209"/>
    </location>
</feature>
<dbReference type="InterPro" id="IPR011050">
    <property type="entry name" value="Pectin_lyase_fold/virulence"/>
</dbReference>
<dbReference type="Proteomes" id="UP000249061">
    <property type="component" value="Unassembled WGS sequence"/>
</dbReference>
<dbReference type="EMBL" id="QFQP01000002">
    <property type="protein sequence ID" value="PZR17623.1"/>
    <property type="molecule type" value="Genomic_DNA"/>
</dbReference>